<proteinExistence type="predicted"/>
<evidence type="ECO:0000313" key="2">
    <source>
        <dbReference type="EMBL" id="JAC59909.1"/>
    </source>
</evidence>
<accession>A0A061QNA0</accession>
<protein>
    <submittedName>
        <fullName evidence="2">Uncharacterized protein</fullName>
    </submittedName>
</protein>
<dbReference type="AlphaFoldDB" id="A0A061QNA0"/>
<evidence type="ECO:0000256" key="1">
    <source>
        <dbReference type="SAM" id="SignalP"/>
    </source>
</evidence>
<gene>
    <name evidence="2" type="ORF">TSPGSL018_30307</name>
</gene>
<feature type="non-terminal residue" evidence="2">
    <location>
        <position position="1"/>
    </location>
</feature>
<dbReference type="EMBL" id="GBEZ01027395">
    <property type="protein sequence ID" value="JAC59909.1"/>
    <property type="molecule type" value="Transcribed_RNA"/>
</dbReference>
<feature type="signal peptide" evidence="1">
    <location>
        <begin position="1"/>
        <end position="16"/>
    </location>
</feature>
<reference evidence="2" key="1">
    <citation type="submission" date="2014-05" db="EMBL/GenBank/DDBJ databases">
        <title>The transcriptome of the halophilic microalga Tetraselmis sp. GSL018 isolated from the Great Salt Lake, Utah.</title>
        <authorList>
            <person name="Jinkerson R.E."/>
            <person name="D'Adamo S."/>
            <person name="Posewitz M.C."/>
        </authorList>
    </citation>
    <scope>NUCLEOTIDE SEQUENCE</scope>
    <source>
        <strain evidence="2">GSL018</strain>
    </source>
</reference>
<feature type="chain" id="PRO_5001605347" evidence="1">
    <location>
        <begin position="17"/>
        <end position="116"/>
    </location>
</feature>
<name>A0A061QNA0_9CHLO</name>
<keyword evidence="1" id="KW-0732">Signal</keyword>
<sequence length="116" mass="12633">CSWSLLILTALKPLLCRLNLDCCLISPTPASKLESIVLPDAVTTPSSSNLVAEADKECGLFKPKQNKLFELHLKTLLSDYEALPFSCGVSAPLRTFSASLLGKHCEIPLATLLFWT</sequence>
<organism evidence="2">
    <name type="scientific">Tetraselmis sp. GSL018</name>
    <dbReference type="NCBI Taxonomy" id="582737"/>
    <lineage>
        <taxon>Eukaryota</taxon>
        <taxon>Viridiplantae</taxon>
        <taxon>Chlorophyta</taxon>
        <taxon>core chlorophytes</taxon>
        <taxon>Chlorodendrophyceae</taxon>
        <taxon>Chlorodendrales</taxon>
        <taxon>Chlorodendraceae</taxon>
        <taxon>Tetraselmis</taxon>
    </lineage>
</organism>